<sequence>MAAFSLDCGLRGQKKMKYGAYLGWGVSLVSFLIIMVVDQTVYHGVWPSNLPVILLVTHALYFRADVKEKSRIPYWMFALLFLTILYFSLPKFTYNQAEKIVMEKYEIINEKEQTIPVTGSGFHPFALTHFYFFKVRSIDAELRVIVNPDTGEIIVLQ</sequence>
<organism evidence="2 3">
    <name type="scientific">Mesobacillus boroniphilus</name>
    <dbReference type="NCBI Taxonomy" id="308892"/>
    <lineage>
        <taxon>Bacteria</taxon>
        <taxon>Bacillati</taxon>
        <taxon>Bacillota</taxon>
        <taxon>Bacilli</taxon>
        <taxon>Bacillales</taxon>
        <taxon>Bacillaceae</taxon>
        <taxon>Mesobacillus</taxon>
    </lineage>
</organism>
<evidence type="ECO:0000256" key="1">
    <source>
        <dbReference type="SAM" id="Phobius"/>
    </source>
</evidence>
<dbReference type="EMBL" id="QTKX01000003">
    <property type="protein sequence ID" value="MBS8266455.1"/>
    <property type="molecule type" value="Genomic_DNA"/>
</dbReference>
<proteinExistence type="predicted"/>
<comment type="caution">
    <text evidence="2">The sequence shown here is derived from an EMBL/GenBank/DDBJ whole genome shotgun (WGS) entry which is preliminary data.</text>
</comment>
<evidence type="ECO:0000313" key="3">
    <source>
        <dbReference type="Proteomes" id="UP000761411"/>
    </source>
</evidence>
<evidence type="ECO:0000313" key="2">
    <source>
        <dbReference type="EMBL" id="MBS8266455.1"/>
    </source>
</evidence>
<keyword evidence="1" id="KW-1133">Transmembrane helix</keyword>
<feature type="transmembrane region" description="Helical" evidence="1">
    <location>
        <begin position="74"/>
        <end position="94"/>
    </location>
</feature>
<keyword evidence="1" id="KW-0812">Transmembrane</keyword>
<gene>
    <name evidence="2" type="ORF">DYI25_18705</name>
</gene>
<accession>A0A944GZ46</accession>
<keyword evidence="3" id="KW-1185">Reference proteome</keyword>
<protein>
    <submittedName>
        <fullName evidence="2">Uncharacterized protein</fullName>
    </submittedName>
</protein>
<dbReference type="AlphaFoldDB" id="A0A944GZ46"/>
<name>A0A944GZ46_9BACI</name>
<reference evidence="2 3" key="1">
    <citation type="journal article" date="2021" name="Microorganisms">
        <title>Bacterial Dimethylsulfoniopropionate Biosynthesis in the East China Sea.</title>
        <authorList>
            <person name="Liu J."/>
            <person name="Zhang Y."/>
            <person name="Liu J."/>
            <person name="Zhong H."/>
            <person name="Williams B.T."/>
            <person name="Zheng Y."/>
            <person name="Curson A.R.J."/>
            <person name="Sun C."/>
            <person name="Sun H."/>
            <person name="Song D."/>
            <person name="Wagner Mackenzie B."/>
            <person name="Bermejo Martinez A."/>
            <person name="Todd J.D."/>
            <person name="Zhang X.H."/>
        </authorList>
    </citation>
    <scope>NUCLEOTIDE SEQUENCE [LARGE SCALE GENOMIC DNA]</scope>
    <source>
        <strain evidence="2 3">ESS08</strain>
    </source>
</reference>
<feature type="transmembrane region" description="Helical" evidence="1">
    <location>
        <begin position="18"/>
        <end position="37"/>
    </location>
</feature>
<dbReference type="Proteomes" id="UP000761411">
    <property type="component" value="Unassembled WGS sequence"/>
</dbReference>
<keyword evidence="1" id="KW-0472">Membrane</keyword>